<dbReference type="Proteomes" id="UP000647416">
    <property type="component" value="Unassembled WGS sequence"/>
</dbReference>
<proteinExistence type="predicted"/>
<keyword evidence="1" id="KW-0732">Signal</keyword>
<dbReference type="GO" id="GO:0015562">
    <property type="term" value="F:efflux transmembrane transporter activity"/>
    <property type="evidence" value="ECO:0007669"/>
    <property type="project" value="TreeGrafter"/>
</dbReference>
<evidence type="ECO:0008006" key="4">
    <source>
        <dbReference type="Google" id="ProtNLM"/>
    </source>
</evidence>
<name>A0A926FA66_9FIRM</name>
<feature type="signal peptide" evidence="1">
    <location>
        <begin position="1"/>
        <end position="23"/>
    </location>
</feature>
<comment type="caution">
    <text evidence="2">The sequence shown here is derived from an EMBL/GenBank/DDBJ whole genome shotgun (WGS) entry which is preliminary data.</text>
</comment>
<dbReference type="SUPFAM" id="SSF51230">
    <property type="entry name" value="Single hybrid motif"/>
    <property type="match status" value="1"/>
</dbReference>
<evidence type="ECO:0000313" key="2">
    <source>
        <dbReference type="EMBL" id="MBC8596780.1"/>
    </source>
</evidence>
<dbReference type="GO" id="GO:1990281">
    <property type="term" value="C:efflux pump complex"/>
    <property type="evidence" value="ECO:0007669"/>
    <property type="project" value="TreeGrafter"/>
</dbReference>
<dbReference type="PANTHER" id="PTHR30469">
    <property type="entry name" value="MULTIDRUG RESISTANCE PROTEIN MDTA"/>
    <property type="match status" value="1"/>
</dbReference>
<accession>A0A926FA66</accession>
<feature type="chain" id="PRO_5038822003" description="HlyD family secretion protein" evidence="1">
    <location>
        <begin position="24"/>
        <end position="288"/>
    </location>
</feature>
<dbReference type="Gene3D" id="2.40.420.20">
    <property type="match status" value="1"/>
</dbReference>
<protein>
    <recommendedName>
        <fullName evidence="4">HlyD family secretion protein</fullName>
    </recommendedName>
</protein>
<dbReference type="PROSITE" id="PS51257">
    <property type="entry name" value="PROKAR_LIPOPROTEIN"/>
    <property type="match status" value="1"/>
</dbReference>
<reference evidence="2" key="1">
    <citation type="submission" date="2020-08" db="EMBL/GenBank/DDBJ databases">
        <title>Genome public.</title>
        <authorList>
            <person name="Liu C."/>
            <person name="Sun Q."/>
        </authorList>
    </citation>
    <scope>NUCLEOTIDE SEQUENCE</scope>
    <source>
        <strain evidence="2">NSJ-50</strain>
    </source>
</reference>
<gene>
    <name evidence="2" type="ORF">H8706_07840</name>
</gene>
<dbReference type="InterPro" id="IPR011053">
    <property type="entry name" value="Single_hybrid_motif"/>
</dbReference>
<organism evidence="2 3">
    <name type="scientific">Qingrenia yutianensis</name>
    <dbReference type="NCBI Taxonomy" id="2763676"/>
    <lineage>
        <taxon>Bacteria</taxon>
        <taxon>Bacillati</taxon>
        <taxon>Bacillota</taxon>
        <taxon>Clostridia</taxon>
        <taxon>Eubacteriales</taxon>
        <taxon>Oscillospiraceae</taxon>
        <taxon>Qingrenia</taxon>
    </lineage>
</organism>
<keyword evidence="3" id="KW-1185">Reference proteome</keyword>
<dbReference type="Gene3D" id="3.40.630.10">
    <property type="entry name" value="Zn peptidases"/>
    <property type="match status" value="1"/>
</dbReference>
<dbReference type="EMBL" id="JACRTE010000008">
    <property type="protein sequence ID" value="MBC8596780.1"/>
    <property type="molecule type" value="Genomic_DNA"/>
</dbReference>
<evidence type="ECO:0000313" key="3">
    <source>
        <dbReference type="Proteomes" id="UP000647416"/>
    </source>
</evidence>
<sequence length="288" mass="30600">MMQKSKKRIAMLLILCTAIILSACSVNEQTEQNVDSVNTKQLDDTVTVNRGTLTPTLSSQTMIVKSSDFVVSSSEHGVFEAHVTSRDKIAAGDIIGKVSETEIRSPVDGTIISVISSDETVPNNYPIATVRYTGFALNIEAENFLNTLPENAELKAKFQVFDGVGPTDAVAVVAPVSENNENISTTSPVQQNIVLQCLIGRDVDVKPGQGATVVLTAETEKDVLLLPLSVIAGRQGKGSVTVIKNGERVQTDVMLGATDGAYIEILSGVEEGDVVSSIPPNLDPRSNS</sequence>
<dbReference type="AlphaFoldDB" id="A0A926FA66"/>
<evidence type="ECO:0000256" key="1">
    <source>
        <dbReference type="SAM" id="SignalP"/>
    </source>
</evidence>